<keyword evidence="4 6" id="KW-0238">DNA-binding</keyword>
<dbReference type="InterPro" id="IPR000838">
    <property type="entry name" value="RNA_pol_sigma70_ECF_CS"/>
</dbReference>
<dbReference type="SUPFAM" id="SSF88946">
    <property type="entry name" value="Sigma2 domain of RNA polymerase sigma factors"/>
    <property type="match status" value="1"/>
</dbReference>
<dbReference type="InterPro" id="IPR039425">
    <property type="entry name" value="RNA_pol_sigma-70-like"/>
</dbReference>
<dbReference type="PANTHER" id="PTHR43133">
    <property type="entry name" value="RNA POLYMERASE ECF-TYPE SIGMA FACTO"/>
    <property type="match status" value="1"/>
</dbReference>
<reference evidence="9 10" key="1">
    <citation type="submission" date="2020-08" db="EMBL/GenBank/DDBJ databases">
        <title>Genome public.</title>
        <authorList>
            <person name="Liu C."/>
            <person name="Sun Q."/>
        </authorList>
    </citation>
    <scope>NUCLEOTIDE SEQUENCE [LARGE SCALE GENOMIC DNA]</scope>
    <source>
        <strain evidence="9 10">NSJ-27</strain>
    </source>
</reference>
<dbReference type="PROSITE" id="PS01063">
    <property type="entry name" value="SIGMA70_ECF"/>
    <property type="match status" value="1"/>
</dbReference>
<evidence type="ECO:0000313" key="10">
    <source>
        <dbReference type="Proteomes" id="UP000649151"/>
    </source>
</evidence>
<feature type="domain" description="RNA polymerase sigma-70 region 2" evidence="7">
    <location>
        <begin position="7"/>
        <end position="72"/>
    </location>
</feature>
<organism evidence="9 10">
    <name type="scientific">Clostridium facile</name>
    <dbReference type="NCBI Taxonomy" id="2763035"/>
    <lineage>
        <taxon>Bacteria</taxon>
        <taxon>Bacillati</taxon>
        <taxon>Bacillota</taxon>
        <taxon>Clostridia</taxon>
        <taxon>Eubacteriales</taxon>
        <taxon>Clostridiaceae</taxon>
        <taxon>Clostridium</taxon>
    </lineage>
</organism>
<evidence type="ECO:0000256" key="2">
    <source>
        <dbReference type="ARBA" id="ARBA00023015"/>
    </source>
</evidence>
<name>A0ABR7IN72_9CLOT</name>
<dbReference type="SUPFAM" id="SSF88659">
    <property type="entry name" value="Sigma3 and sigma4 domains of RNA polymerase sigma factors"/>
    <property type="match status" value="1"/>
</dbReference>
<protein>
    <recommendedName>
        <fullName evidence="6">RNA polymerase sigma factor</fullName>
    </recommendedName>
</protein>
<dbReference type="Gene3D" id="1.10.10.10">
    <property type="entry name" value="Winged helix-like DNA-binding domain superfamily/Winged helix DNA-binding domain"/>
    <property type="match status" value="1"/>
</dbReference>
<evidence type="ECO:0000256" key="4">
    <source>
        <dbReference type="ARBA" id="ARBA00023125"/>
    </source>
</evidence>
<dbReference type="InterPro" id="IPR036388">
    <property type="entry name" value="WH-like_DNA-bd_sf"/>
</dbReference>
<evidence type="ECO:0000256" key="5">
    <source>
        <dbReference type="ARBA" id="ARBA00023163"/>
    </source>
</evidence>
<dbReference type="Pfam" id="PF08281">
    <property type="entry name" value="Sigma70_r4_2"/>
    <property type="match status" value="1"/>
</dbReference>
<comment type="caution">
    <text evidence="9">The sequence shown here is derived from an EMBL/GenBank/DDBJ whole genome shotgun (WGS) entry which is preliminary data.</text>
</comment>
<dbReference type="InterPro" id="IPR007627">
    <property type="entry name" value="RNA_pol_sigma70_r2"/>
</dbReference>
<gene>
    <name evidence="9" type="ORF">H8Z77_00880</name>
</gene>
<keyword evidence="5 6" id="KW-0804">Transcription</keyword>
<dbReference type="Pfam" id="PF04542">
    <property type="entry name" value="Sigma70_r2"/>
    <property type="match status" value="1"/>
</dbReference>
<evidence type="ECO:0000313" key="9">
    <source>
        <dbReference type="EMBL" id="MBC5786581.1"/>
    </source>
</evidence>
<sequence length="158" mass="18762">MEEIKELYDLYHDDLYRYIFSLTKNQHQTEDILQSTFLSALQSLSSFQRRSTIKTWLIGIARHEYFSYLRKNPMELGLYELTVEPGDIDPSEHELSWIILQELSKLSELQKEIAVLRLFNELTFAEISIIIGKTENYCRVSFFRTKQKLMEVLQNEAD</sequence>
<comment type="similarity">
    <text evidence="1 6">Belongs to the sigma-70 factor family. ECF subfamily.</text>
</comment>
<keyword evidence="2 6" id="KW-0805">Transcription regulation</keyword>
<accession>A0ABR7IN72</accession>
<dbReference type="InterPro" id="IPR013249">
    <property type="entry name" value="RNA_pol_sigma70_r4_t2"/>
</dbReference>
<proteinExistence type="inferred from homology"/>
<dbReference type="PANTHER" id="PTHR43133:SF8">
    <property type="entry name" value="RNA POLYMERASE SIGMA FACTOR HI_1459-RELATED"/>
    <property type="match status" value="1"/>
</dbReference>
<dbReference type="InterPro" id="IPR013324">
    <property type="entry name" value="RNA_pol_sigma_r3/r4-like"/>
</dbReference>
<dbReference type="EMBL" id="JACOQK010000001">
    <property type="protein sequence ID" value="MBC5786581.1"/>
    <property type="molecule type" value="Genomic_DNA"/>
</dbReference>
<evidence type="ECO:0000259" key="7">
    <source>
        <dbReference type="Pfam" id="PF04542"/>
    </source>
</evidence>
<keyword evidence="10" id="KW-1185">Reference proteome</keyword>
<dbReference type="NCBIfam" id="TIGR02937">
    <property type="entry name" value="sigma70-ECF"/>
    <property type="match status" value="1"/>
</dbReference>
<evidence type="ECO:0000256" key="6">
    <source>
        <dbReference type="RuleBase" id="RU000716"/>
    </source>
</evidence>
<dbReference type="Gene3D" id="1.10.1740.10">
    <property type="match status" value="1"/>
</dbReference>
<feature type="domain" description="RNA polymerase sigma factor 70 region 4 type 2" evidence="8">
    <location>
        <begin position="98"/>
        <end position="149"/>
    </location>
</feature>
<evidence type="ECO:0000256" key="1">
    <source>
        <dbReference type="ARBA" id="ARBA00010641"/>
    </source>
</evidence>
<evidence type="ECO:0000256" key="3">
    <source>
        <dbReference type="ARBA" id="ARBA00023082"/>
    </source>
</evidence>
<dbReference type="Proteomes" id="UP000649151">
    <property type="component" value="Unassembled WGS sequence"/>
</dbReference>
<dbReference type="InterPro" id="IPR014284">
    <property type="entry name" value="RNA_pol_sigma-70_dom"/>
</dbReference>
<keyword evidence="3 6" id="KW-0731">Sigma factor</keyword>
<dbReference type="RefSeq" id="WP_186995867.1">
    <property type="nucleotide sequence ID" value="NZ_JACOQK010000001.1"/>
</dbReference>
<evidence type="ECO:0000259" key="8">
    <source>
        <dbReference type="Pfam" id="PF08281"/>
    </source>
</evidence>
<dbReference type="InterPro" id="IPR013325">
    <property type="entry name" value="RNA_pol_sigma_r2"/>
</dbReference>